<reference evidence="10 11" key="1">
    <citation type="submission" date="2020-04" db="EMBL/GenBank/DDBJ databases">
        <authorList>
            <person name="Klaysubun C."/>
            <person name="Duangmal K."/>
            <person name="Lipun K."/>
        </authorList>
    </citation>
    <scope>NUCLEOTIDE SEQUENCE [LARGE SCALE GENOMIC DNA]</scope>
    <source>
        <strain evidence="10 11">K10HN5</strain>
    </source>
</reference>
<comment type="similarity">
    <text evidence="2">Belongs to the V-ATPase 116 kDa subunit family.</text>
</comment>
<dbReference type="InterPro" id="IPR002490">
    <property type="entry name" value="V-ATPase_116kDa_su"/>
</dbReference>
<protein>
    <submittedName>
        <fullName evidence="10">ATPase</fullName>
    </submittedName>
</protein>
<feature type="transmembrane region" description="Helical" evidence="9">
    <location>
        <begin position="381"/>
        <end position="410"/>
    </location>
</feature>
<evidence type="ECO:0000256" key="7">
    <source>
        <dbReference type="ARBA" id="ARBA00023136"/>
    </source>
</evidence>
<evidence type="ECO:0000256" key="3">
    <source>
        <dbReference type="ARBA" id="ARBA00022448"/>
    </source>
</evidence>
<evidence type="ECO:0000256" key="1">
    <source>
        <dbReference type="ARBA" id="ARBA00004141"/>
    </source>
</evidence>
<evidence type="ECO:0000256" key="4">
    <source>
        <dbReference type="ARBA" id="ARBA00022692"/>
    </source>
</evidence>
<dbReference type="EMBL" id="JAAXLA010000015">
    <property type="protein sequence ID" value="NMH97781.1"/>
    <property type="molecule type" value="Genomic_DNA"/>
</dbReference>
<feature type="region of interest" description="Disordered" evidence="8">
    <location>
        <begin position="1"/>
        <end position="25"/>
    </location>
</feature>
<accession>A0ABX1S896</accession>
<evidence type="ECO:0000313" key="11">
    <source>
        <dbReference type="Proteomes" id="UP000820669"/>
    </source>
</evidence>
<evidence type="ECO:0000256" key="2">
    <source>
        <dbReference type="ARBA" id="ARBA00009904"/>
    </source>
</evidence>
<organism evidence="10 11">
    <name type="scientific">Pseudonocardia acidicola</name>
    <dbReference type="NCBI Taxonomy" id="2724939"/>
    <lineage>
        <taxon>Bacteria</taxon>
        <taxon>Bacillati</taxon>
        <taxon>Actinomycetota</taxon>
        <taxon>Actinomycetes</taxon>
        <taxon>Pseudonocardiales</taxon>
        <taxon>Pseudonocardiaceae</taxon>
        <taxon>Pseudonocardia</taxon>
    </lineage>
</organism>
<dbReference type="PANTHER" id="PTHR11629:SF63">
    <property type="entry name" value="V-TYPE PROTON ATPASE SUBUNIT A"/>
    <property type="match status" value="1"/>
</dbReference>
<sequence length="451" mass="46315">MRAAAAGTMQFDADDDTAAGPAPAAAAARDRLHRMGVTAPSPALAVAEPDLDELERAGAADLLAGEAELADHADRAVRHGAVAGLPGWCPEQRMAALRDRLSDVGAALVPLPAPRGIDPPTQLTDSGVVRRSFATLVSTYGTVPYPDVDPTLLAGLAYVLMFGMMFGDAGQGLLLVAMGLLVRAGWPRRWAFLRPMWPFVVSAGVASTLFGVLYGEFFGPTGVLPVLWLAPLAEPIRLLAAAVGLGAVLLAGAYVLAIVNRWREGGARSAIYASSGIAGAAVFLGLGGVAADYLLHNRALLALGSGCAVVGLGLAGVGFAVAAGGGTTGVLQAVIELFDSVIRLGSNLVSFARLAAFGLTHAALGWLVWSGTVALWRLGALGAAAAAVLFVAGNAVTFALEGLVAAVQALRLEFYELFSRIFVTEGRPFRPWYIPTRSALAAGPSTPEAAS</sequence>
<feature type="transmembrane region" description="Helical" evidence="9">
    <location>
        <begin position="344"/>
        <end position="369"/>
    </location>
</feature>
<evidence type="ECO:0000256" key="6">
    <source>
        <dbReference type="ARBA" id="ARBA00023065"/>
    </source>
</evidence>
<gene>
    <name evidence="10" type="ORF">HF526_10725</name>
</gene>
<dbReference type="Proteomes" id="UP000820669">
    <property type="component" value="Unassembled WGS sequence"/>
</dbReference>
<name>A0ABX1S896_9PSEU</name>
<keyword evidence="7 9" id="KW-0472">Membrane</keyword>
<keyword evidence="11" id="KW-1185">Reference proteome</keyword>
<evidence type="ECO:0000256" key="9">
    <source>
        <dbReference type="SAM" id="Phobius"/>
    </source>
</evidence>
<comment type="subcellular location">
    <subcellularLocation>
        <location evidence="1">Membrane</location>
        <topology evidence="1">Multi-pass membrane protein</topology>
    </subcellularLocation>
</comment>
<evidence type="ECO:0000313" key="10">
    <source>
        <dbReference type="EMBL" id="NMH97781.1"/>
    </source>
</evidence>
<comment type="caution">
    <text evidence="10">The sequence shown here is derived from an EMBL/GenBank/DDBJ whole genome shotgun (WGS) entry which is preliminary data.</text>
</comment>
<keyword evidence="5 9" id="KW-1133">Transmembrane helix</keyword>
<evidence type="ECO:0000256" key="5">
    <source>
        <dbReference type="ARBA" id="ARBA00022989"/>
    </source>
</evidence>
<feature type="transmembrane region" description="Helical" evidence="9">
    <location>
        <begin position="271"/>
        <end position="294"/>
    </location>
</feature>
<evidence type="ECO:0000256" key="8">
    <source>
        <dbReference type="SAM" id="MobiDB-lite"/>
    </source>
</evidence>
<dbReference type="PANTHER" id="PTHR11629">
    <property type="entry name" value="VACUOLAR PROTON ATPASES"/>
    <property type="match status" value="1"/>
</dbReference>
<feature type="transmembrane region" description="Helical" evidence="9">
    <location>
        <begin position="300"/>
        <end position="323"/>
    </location>
</feature>
<dbReference type="Pfam" id="PF01496">
    <property type="entry name" value="V_ATPase_I"/>
    <property type="match status" value="1"/>
</dbReference>
<keyword evidence="3" id="KW-0813">Transport</keyword>
<proteinExistence type="inferred from homology"/>
<feature type="transmembrane region" description="Helical" evidence="9">
    <location>
        <begin position="235"/>
        <end position="259"/>
    </location>
</feature>
<feature type="transmembrane region" description="Helical" evidence="9">
    <location>
        <begin position="156"/>
        <end position="184"/>
    </location>
</feature>
<feature type="transmembrane region" description="Helical" evidence="9">
    <location>
        <begin position="196"/>
        <end position="215"/>
    </location>
</feature>
<keyword evidence="4 9" id="KW-0812">Transmembrane</keyword>
<keyword evidence="6" id="KW-0406">Ion transport</keyword>